<dbReference type="Proteomes" id="UP000008021">
    <property type="component" value="Chromosome 2"/>
</dbReference>
<feature type="compositionally biased region" description="Low complexity" evidence="1">
    <location>
        <begin position="69"/>
        <end position="80"/>
    </location>
</feature>
<proteinExistence type="predicted"/>
<dbReference type="EnsemblPlants" id="OMERI02G06170.1">
    <property type="protein sequence ID" value="OMERI02G06170.1"/>
    <property type="gene ID" value="OMERI02G06170"/>
</dbReference>
<evidence type="ECO:0000313" key="3">
    <source>
        <dbReference type="Proteomes" id="UP000008021"/>
    </source>
</evidence>
<reference evidence="2" key="2">
    <citation type="submission" date="2018-05" db="EMBL/GenBank/DDBJ databases">
        <title>OmerRS3 (Oryza meridionalis Reference Sequence Version 3).</title>
        <authorList>
            <person name="Zhang J."/>
            <person name="Kudrna D."/>
            <person name="Lee S."/>
            <person name="Talag J."/>
            <person name="Welchert J."/>
            <person name="Wing R.A."/>
        </authorList>
    </citation>
    <scope>NUCLEOTIDE SEQUENCE [LARGE SCALE GENOMIC DNA]</scope>
    <source>
        <strain evidence="2">cv. OR44</strain>
    </source>
</reference>
<organism evidence="2">
    <name type="scientific">Oryza meridionalis</name>
    <dbReference type="NCBI Taxonomy" id="40149"/>
    <lineage>
        <taxon>Eukaryota</taxon>
        <taxon>Viridiplantae</taxon>
        <taxon>Streptophyta</taxon>
        <taxon>Embryophyta</taxon>
        <taxon>Tracheophyta</taxon>
        <taxon>Spermatophyta</taxon>
        <taxon>Magnoliopsida</taxon>
        <taxon>Liliopsida</taxon>
        <taxon>Poales</taxon>
        <taxon>Poaceae</taxon>
        <taxon>BOP clade</taxon>
        <taxon>Oryzoideae</taxon>
        <taxon>Oryzeae</taxon>
        <taxon>Oryzinae</taxon>
        <taxon>Oryza</taxon>
    </lineage>
</organism>
<dbReference type="AlphaFoldDB" id="A0A0E0CGB3"/>
<protein>
    <submittedName>
        <fullName evidence="2">Uncharacterized protein</fullName>
    </submittedName>
</protein>
<reference evidence="2" key="1">
    <citation type="submission" date="2015-04" db="UniProtKB">
        <authorList>
            <consortium name="EnsemblPlants"/>
        </authorList>
    </citation>
    <scope>IDENTIFICATION</scope>
</reference>
<dbReference type="Gramene" id="OMERI02G06170.1">
    <property type="protein sequence ID" value="OMERI02G06170.1"/>
    <property type="gene ID" value="OMERI02G06170"/>
</dbReference>
<keyword evidence="3" id="KW-1185">Reference proteome</keyword>
<evidence type="ECO:0000313" key="2">
    <source>
        <dbReference type="EnsemblPlants" id="OMERI02G06170.1"/>
    </source>
</evidence>
<evidence type="ECO:0000256" key="1">
    <source>
        <dbReference type="SAM" id="MobiDB-lite"/>
    </source>
</evidence>
<feature type="region of interest" description="Disordered" evidence="1">
    <location>
        <begin position="59"/>
        <end position="84"/>
    </location>
</feature>
<dbReference type="HOGENOM" id="CLU_1306580_0_0_1"/>
<name>A0A0E0CGB3_9ORYZ</name>
<sequence>MIDPEPLRLRLRVRACVLRVGLASPAGRRGGSIFRRRGDHATAARAYVSFSTRQIPAARSTRRRRRLRAPTTTRTRIASTGKRGREHLLPKARSIRRRLEKQTGRTDNNKDMHICTYSLVRDVKDATLFLCLNIGHLFVCICRDGFSRRWDEEMDWRHSHRGEGIANPTESPAADMPPGSYAFLMLCRASMFTCGSIGLTQGLLVRANSHP</sequence>
<accession>A0A0E0CGB3</accession>